<gene>
    <name evidence="1" type="ORF">GCM10011495_33770</name>
</gene>
<proteinExistence type="predicted"/>
<keyword evidence="2" id="KW-1185">Reference proteome</keyword>
<sequence>MPQSAQSTAVNSLMQLLAKDKNFEAHLVTLLAAGLPAVAAVPQDLGRVLINLFTNAFHAVQERRPAPPLTSPRCR</sequence>
<dbReference type="Gene3D" id="3.30.565.10">
    <property type="entry name" value="Histidine kinase-like ATPase, C-terminal domain"/>
    <property type="match status" value="1"/>
</dbReference>
<dbReference type="SUPFAM" id="SSF55874">
    <property type="entry name" value="ATPase domain of HSP90 chaperone/DNA topoisomerase II/histidine kinase"/>
    <property type="match status" value="1"/>
</dbReference>
<accession>A0ABQ2AEZ1</accession>
<dbReference type="EMBL" id="BMGY01000043">
    <property type="protein sequence ID" value="GGH89658.1"/>
    <property type="molecule type" value="Genomic_DNA"/>
</dbReference>
<dbReference type="Proteomes" id="UP000637774">
    <property type="component" value="Unassembled WGS sequence"/>
</dbReference>
<protein>
    <submittedName>
        <fullName evidence="1">Uncharacterized protein</fullName>
    </submittedName>
</protein>
<comment type="caution">
    <text evidence="1">The sequence shown here is derived from an EMBL/GenBank/DDBJ whole genome shotgun (WGS) entry which is preliminary data.</text>
</comment>
<reference evidence="2" key="1">
    <citation type="journal article" date="2019" name="Int. J. Syst. Evol. Microbiol.">
        <title>The Global Catalogue of Microorganisms (GCM) 10K type strain sequencing project: providing services to taxonomists for standard genome sequencing and annotation.</title>
        <authorList>
            <consortium name="The Broad Institute Genomics Platform"/>
            <consortium name="The Broad Institute Genome Sequencing Center for Infectious Disease"/>
            <person name="Wu L."/>
            <person name="Ma J."/>
        </authorList>
    </citation>
    <scope>NUCLEOTIDE SEQUENCE [LARGE SCALE GENOMIC DNA]</scope>
    <source>
        <strain evidence="2">CGMCC 1.14966</strain>
    </source>
</reference>
<evidence type="ECO:0000313" key="2">
    <source>
        <dbReference type="Proteomes" id="UP000637774"/>
    </source>
</evidence>
<organism evidence="1 2">
    <name type="scientific">Hymenobacter frigidus</name>
    <dbReference type="NCBI Taxonomy" id="1524095"/>
    <lineage>
        <taxon>Bacteria</taxon>
        <taxon>Pseudomonadati</taxon>
        <taxon>Bacteroidota</taxon>
        <taxon>Cytophagia</taxon>
        <taxon>Cytophagales</taxon>
        <taxon>Hymenobacteraceae</taxon>
        <taxon>Hymenobacter</taxon>
    </lineage>
</organism>
<name>A0ABQ2AEZ1_9BACT</name>
<evidence type="ECO:0000313" key="1">
    <source>
        <dbReference type="EMBL" id="GGH89658.1"/>
    </source>
</evidence>
<dbReference type="InterPro" id="IPR036890">
    <property type="entry name" value="HATPase_C_sf"/>
</dbReference>